<feature type="domain" description="AAA+ ATPase" evidence="7">
    <location>
        <begin position="226"/>
        <end position="367"/>
    </location>
</feature>
<evidence type="ECO:0000259" key="8">
    <source>
        <dbReference type="SMART" id="SM01086"/>
    </source>
</evidence>
<gene>
    <name evidence="9" type="primary">tssH</name>
    <name evidence="9" type="ORF">C1D09_017380</name>
</gene>
<feature type="region of interest" description="Disordered" evidence="6">
    <location>
        <begin position="516"/>
        <end position="587"/>
    </location>
</feature>
<dbReference type="Pfam" id="PF00004">
    <property type="entry name" value="AAA"/>
    <property type="match status" value="1"/>
</dbReference>
<feature type="domain" description="AAA+ ATPase" evidence="7">
    <location>
        <begin position="679"/>
        <end position="824"/>
    </location>
</feature>
<sequence length="946" mass="101573">MEQRRSSQSFKRKELVAKLNPTGVRAFKAAADTAKMRGNPYVELVHFVQQLVLSERSDVQMIVADAGLDVSRLTADMTRAIDKLPYGATSVEEFSDHIFHAIQEGWSLATLEFGVEEVRSAHILLACLKTPALEGLVSKISAEFDKIDADGVIARFADVTEGSLEAGAPPAAAAAETPIRRGPGGDSALAKYATDLTQRARDGKIDPVVGRDPEIRQIVDILMRRRQNNPILTGEAGVGKTAVVEGFALRIAQGDVPPTLQNVSVRMLDVGLMQAGASVKGEFEKRLKAVIDEVQASETPIILFIDEAHTLIGAGGAAGTGDAANLLKPALARGELRTIAATTWAEYKQHIEKDPALTRRFQVVKIEEPSEAVAVLMLRGVAGVLEQHHKVQILDEAIEASVSLSHRYIPARQLPDKAVSLLDTACARVAVSQHATPAEVEDILRRRQALEVEEGIIGREAAIGIEVADRRARVEAGLAETEDTLAAAQARWDREKALVAEILDLRAKLRGEGVPLDTVEEGGEAAPGEAVDAPAAEAHESKAPGAKTPKPETAEPKVSKSKSTKTKAAKMEAAAAHEPVGGPDSTTDLARLRELMAELAEAQGESPLILPSVDRNAVAAVVQDWTGIPTGRMLSSQTEKALKLAATLSERVVGQDHAMEMIARRVQTSRAGLGAPEKPVGVFLLCGPSGVGKTETALALAETLYGGEQNLISINMSEFQEAHTVSTLKGAPPGYVGYGKGGILTEAVRRKPYSVILLDEVEKAHPDVHEIFFQVFDKGMMDDSEGRRIDFKNTLILLTSNVGSEVIMDRTKNGTLRTGMDDLDTALRGPLLKVFPAAFLGRVVTIPYYPLSDAMIEAITRHQFGKIARRLKATNDAELVIGDGVMDMVKARCTEIESGGRMIDAILTNTLLPELSRGVLNRSLEGKKMTKVTVGATSEGFTYSFE</sequence>
<dbReference type="OrthoDB" id="9803641at2"/>
<dbReference type="CDD" id="cd19499">
    <property type="entry name" value="RecA-like_ClpB_Hsp104-like"/>
    <property type="match status" value="1"/>
</dbReference>
<dbReference type="InterPro" id="IPR001270">
    <property type="entry name" value="ClpA/B"/>
</dbReference>
<feature type="compositionally biased region" description="Basic and acidic residues" evidence="6">
    <location>
        <begin position="549"/>
        <end position="558"/>
    </location>
</feature>
<dbReference type="Pfam" id="PF07724">
    <property type="entry name" value="AAA_2"/>
    <property type="match status" value="1"/>
</dbReference>
<dbReference type="AlphaFoldDB" id="A0A8T9AS23"/>
<dbReference type="InterPro" id="IPR003593">
    <property type="entry name" value="AAA+_ATPase"/>
</dbReference>
<dbReference type="GO" id="GO:0005737">
    <property type="term" value="C:cytoplasm"/>
    <property type="evidence" value="ECO:0007669"/>
    <property type="project" value="TreeGrafter"/>
</dbReference>
<keyword evidence="5" id="KW-0143">Chaperone</keyword>
<dbReference type="RefSeq" id="WP_143975479.1">
    <property type="nucleotide sequence ID" value="NZ_PNOT02000206.1"/>
</dbReference>
<evidence type="ECO:0000313" key="10">
    <source>
        <dbReference type="Proteomes" id="UP000235507"/>
    </source>
</evidence>
<dbReference type="InterPro" id="IPR004176">
    <property type="entry name" value="Clp_R_N"/>
</dbReference>
<dbReference type="PROSITE" id="PS00870">
    <property type="entry name" value="CLPAB_1"/>
    <property type="match status" value="1"/>
</dbReference>
<name>A0A8T9AS23_9HYPH</name>
<dbReference type="InterPro" id="IPR019489">
    <property type="entry name" value="Clp_ATPase_C"/>
</dbReference>
<dbReference type="Pfam" id="PF02861">
    <property type="entry name" value="Clp_N"/>
    <property type="match status" value="1"/>
</dbReference>
<dbReference type="SUPFAM" id="SSF81923">
    <property type="entry name" value="Double Clp-N motif"/>
    <property type="match status" value="1"/>
</dbReference>
<dbReference type="PANTHER" id="PTHR11638:SF184">
    <property type="entry name" value="ATPASE WITH CHAPERONE ACTIVITY"/>
    <property type="match status" value="1"/>
</dbReference>
<dbReference type="CDD" id="cd00009">
    <property type="entry name" value="AAA"/>
    <property type="match status" value="1"/>
</dbReference>
<comment type="caution">
    <text evidence="9">The sequence shown here is derived from an EMBL/GenBank/DDBJ whole genome shotgun (WGS) entry which is preliminary data.</text>
</comment>
<comment type="similarity">
    <text evidence="1">Belongs to the ClpA/ClpB family.</text>
</comment>
<dbReference type="SMART" id="SM00382">
    <property type="entry name" value="AAA"/>
    <property type="match status" value="2"/>
</dbReference>
<feature type="compositionally biased region" description="Low complexity" evidence="6">
    <location>
        <begin position="524"/>
        <end position="536"/>
    </location>
</feature>
<dbReference type="Proteomes" id="UP000235507">
    <property type="component" value="Unassembled WGS sequence"/>
</dbReference>
<dbReference type="InterPro" id="IPR018368">
    <property type="entry name" value="ClpA/B_CS1"/>
</dbReference>
<evidence type="ECO:0000256" key="2">
    <source>
        <dbReference type="ARBA" id="ARBA00022737"/>
    </source>
</evidence>
<dbReference type="Gene3D" id="1.10.8.60">
    <property type="match status" value="1"/>
</dbReference>
<evidence type="ECO:0000256" key="3">
    <source>
        <dbReference type="ARBA" id="ARBA00022741"/>
    </source>
</evidence>
<dbReference type="Gene3D" id="3.40.50.300">
    <property type="entry name" value="P-loop containing nucleotide triphosphate hydrolases"/>
    <property type="match status" value="3"/>
</dbReference>
<feature type="domain" description="Clp ATPase C-terminal" evidence="8">
    <location>
        <begin position="851"/>
        <end position="943"/>
    </location>
</feature>
<dbReference type="InterPro" id="IPR003959">
    <property type="entry name" value="ATPase_AAA_core"/>
</dbReference>
<dbReference type="Pfam" id="PF10431">
    <property type="entry name" value="ClpB_D2-small"/>
    <property type="match status" value="1"/>
</dbReference>
<keyword evidence="10" id="KW-1185">Reference proteome</keyword>
<keyword evidence="2" id="KW-0677">Repeat</keyword>
<dbReference type="Gene3D" id="1.10.1780.10">
    <property type="entry name" value="Clp, N-terminal domain"/>
    <property type="match status" value="1"/>
</dbReference>
<accession>A0A8T9AS23</accession>
<dbReference type="InterPro" id="IPR041546">
    <property type="entry name" value="ClpA/ClpB_AAA_lid"/>
</dbReference>
<dbReference type="SUPFAM" id="SSF52540">
    <property type="entry name" value="P-loop containing nucleoside triphosphate hydrolases"/>
    <property type="match status" value="2"/>
</dbReference>
<evidence type="ECO:0000259" key="7">
    <source>
        <dbReference type="SMART" id="SM00382"/>
    </source>
</evidence>
<dbReference type="PANTHER" id="PTHR11638">
    <property type="entry name" value="ATP-DEPENDENT CLP PROTEASE"/>
    <property type="match status" value="1"/>
</dbReference>
<keyword evidence="4" id="KW-0067">ATP-binding</keyword>
<dbReference type="FunFam" id="3.40.50.300:FF:000025">
    <property type="entry name" value="ATP-dependent Clp protease subunit"/>
    <property type="match status" value="1"/>
</dbReference>
<feature type="compositionally biased region" description="Basic residues" evidence="6">
    <location>
        <begin position="559"/>
        <end position="568"/>
    </location>
</feature>
<dbReference type="FunFam" id="3.40.50.300:FF:000010">
    <property type="entry name" value="Chaperone clpB 1, putative"/>
    <property type="match status" value="1"/>
</dbReference>
<keyword evidence="3" id="KW-0547">Nucleotide-binding</keyword>
<dbReference type="GO" id="GO:0034605">
    <property type="term" value="P:cellular response to heat"/>
    <property type="evidence" value="ECO:0007669"/>
    <property type="project" value="TreeGrafter"/>
</dbReference>
<organism evidence="9 10">
    <name type="scientific">Mesorhizobium intechi</name>
    <dbReference type="NCBI Taxonomy" id="537601"/>
    <lineage>
        <taxon>Bacteria</taxon>
        <taxon>Pseudomonadati</taxon>
        <taxon>Pseudomonadota</taxon>
        <taxon>Alphaproteobacteria</taxon>
        <taxon>Hyphomicrobiales</taxon>
        <taxon>Phyllobacteriaceae</taxon>
        <taxon>Mesorhizobium</taxon>
    </lineage>
</organism>
<reference evidence="9" key="1">
    <citation type="submission" date="2019-07" db="EMBL/GenBank/DDBJ databases">
        <title>Mesorhizobum intechiensis sp. nov. isolated from nodules of Lotus tenuis growing in lowlands of the Flooding Pampa, Argentina.</title>
        <authorList>
            <person name="Estrella M.J."/>
            <person name="Torres Tejerizo G.A."/>
            <person name="Cumpa Velazquez L.M."/>
            <person name="Fontana F."/>
            <person name="Hansen L."/>
            <person name="Pistorio M."/>
            <person name="Sannazzaro A.I."/>
        </authorList>
    </citation>
    <scope>NUCLEOTIDE SEQUENCE</scope>
    <source>
        <strain evidence="9">BD68</strain>
    </source>
</reference>
<evidence type="ECO:0000256" key="1">
    <source>
        <dbReference type="ARBA" id="ARBA00008675"/>
    </source>
</evidence>
<protein>
    <submittedName>
        <fullName evidence="9">Type VI secretion system ATPase TssH</fullName>
    </submittedName>
</protein>
<dbReference type="EMBL" id="PNOT02000206">
    <property type="protein sequence ID" value="TSE08459.1"/>
    <property type="molecule type" value="Genomic_DNA"/>
</dbReference>
<dbReference type="InterPro" id="IPR027417">
    <property type="entry name" value="P-loop_NTPase"/>
</dbReference>
<dbReference type="Pfam" id="PF17871">
    <property type="entry name" value="AAA_lid_9"/>
    <property type="match status" value="1"/>
</dbReference>
<evidence type="ECO:0000256" key="6">
    <source>
        <dbReference type="SAM" id="MobiDB-lite"/>
    </source>
</evidence>
<evidence type="ECO:0000313" key="9">
    <source>
        <dbReference type="EMBL" id="TSE08459.1"/>
    </source>
</evidence>
<dbReference type="InterPro" id="IPR050130">
    <property type="entry name" value="ClpA_ClpB"/>
</dbReference>
<dbReference type="InterPro" id="IPR036628">
    <property type="entry name" value="Clp_N_dom_sf"/>
</dbReference>
<dbReference type="GO" id="GO:0016887">
    <property type="term" value="F:ATP hydrolysis activity"/>
    <property type="evidence" value="ECO:0007669"/>
    <property type="project" value="InterPro"/>
</dbReference>
<evidence type="ECO:0000256" key="5">
    <source>
        <dbReference type="ARBA" id="ARBA00023186"/>
    </source>
</evidence>
<proteinExistence type="inferred from homology"/>
<evidence type="ECO:0000256" key="4">
    <source>
        <dbReference type="ARBA" id="ARBA00022840"/>
    </source>
</evidence>
<dbReference type="GO" id="GO:0005524">
    <property type="term" value="F:ATP binding"/>
    <property type="evidence" value="ECO:0007669"/>
    <property type="project" value="UniProtKB-KW"/>
</dbReference>
<dbReference type="NCBIfam" id="TIGR03345">
    <property type="entry name" value="VI_ClpV1"/>
    <property type="match status" value="1"/>
</dbReference>
<dbReference type="PRINTS" id="PR00300">
    <property type="entry name" value="CLPPROTEASEA"/>
</dbReference>
<dbReference type="InterPro" id="IPR017729">
    <property type="entry name" value="ATPase_T6SS_ClpV1"/>
</dbReference>
<dbReference type="SMART" id="SM01086">
    <property type="entry name" value="ClpB_D2-small"/>
    <property type="match status" value="1"/>
</dbReference>